<evidence type="ECO:0000313" key="2">
    <source>
        <dbReference type="Proteomes" id="UP000245838"/>
    </source>
</evidence>
<evidence type="ECO:0000313" key="1">
    <source>
        <dbReference type="EMBL" id="CRL46840.1"/>
    </source>
</evidence>
<geneLocation type="plasmid" evidence="2">
    <name>psg1</name>
</geneLocation>
<dbReference type="Proteomes" id="UP000245838">
    <property type="component" value="Plasmid psg1"/>
</dbReference>
<reference evidence="2" key="1">
    <citation type="submission" date="2015-05" db="EMBL/GenBank/DDBJ databases">
        <authorList>
            <person name="Goodhead I."/>
        </authorList>
    </citation>
    <scope>NUCLEOTIDE SEQUENCE [LARGE SCALE GENOMIC DNA]</scope>
    <source>
        <strain evidence="2">morsitans</strain>
        <plasmid evidence="2">psg1</plasmid>
    </source>
</reference>
<sequence length="101" mass="11577">MVQIQRVILERDIRFCITKPGFQFATNINAPLRRIDLDADFKEGRINVIFLYLTRLFRQASLSDFCADGLTIDSRNWCEASTVSGVTFRRNATKLSAICSR</sequence>
<dbReference type="EMBL" id="LN854558">
    <property type="protein sequence ID" value="CRL46840.1"/>
    <property type="molecule type" value="Genomic_DNA"/>
</dbReference>
<gene>
    <name evidence="1" type="ORF">SGGMMB4_05804</name>
</gene>
<name>A0A193QPG5_SODGM</name>
<protein>
    <submittedName>
        <fullName evidence="1">Uncharacterized protein</fullName>
    </submittedName>
</protein>
<dbReference type="AlphaFoldDB" id="A0A193QPG5"/>
<proteinExistence type="predicted"/>
<organism evidence="1 2">
    <name type="scientific">Sodalis glossinidius (strain morsitans)</name>
    <dbReference type="NCBI Taxonomy" id="343509"/>
    <lineage>
        <taxon>Bacteria</taxon>
        <taxon>Pseudomonadati</taxon>
        <taxon>Pseudomonadota</taxon>
        <taxon>Gammaproteobacteria</taxon>
        <taxon>Enterobacterales</taxon>
        <taxon>Bruguierivoracaceae</taxon>
        <taxon>Sodalis</taxon>
    </lineage>
</organism>
<accession>A0A193QPG5</accession>